<keyword evidence="2" id="KW-1185">Reference proteome</keyword>
<evidence type="ECO:0000313" key="1">
    <source>
        <dbReference type="EMBL" id="NKX52435.1"/>
    </source>
</evidence>
<evidence type="ECO:0000313" key="2">
    <source>
        <dbReference type="Proteomes" id="UP000523795"/>
    </source>
</evidence>
<comment type="caution">
    <text evidence="1">The sequence shown here is derived from an EMBL/GenBank/DDBJ whole genome shotgun (WGS) entry which is preliminary data.</text>
</comment>
<organism evidence="1 2">
    <name type="scientific">Arthrobacter deserti</name>
    <dbReference type="NCBI Taxonomy" id="1742687"/>
    <lineage>
        <taxon>Bacteria</taxon>
        <taxon>Bacillati</taxon>
        <taxon>Actinomycetota</taxon>
        <taxon>Actinomycetes</taxon>
        <taxon>Micrococcales</taxon>
        <taxon>Micrococcaceae</taxon>
        <taxon>Arthrobacter</taxon>
    </lineage>
</organism>
<dbReference type="EMBL" id="JAAZSR010000534">
    <property type="protein sequence ID" value="NKX52435.1"/>
    <property type="molecule type" value="Genomic_DNA"/>
</dbReference>
<gene>
    <name evidence="1" type="ORF">HER39_18025</name>
</gene>
<dbReference type="Proteomes" id="UP000523795">
    <property type="component" value="Unassembled WGS sequence"/>
</dbReference>
<proteinExistence type="predicted"/>
<sequence>MTILVGYTRTAEGHAALRHGVVAAGSTGSPLAVFRLEDKAPAADDPALAAALEGGATLLQRDPQGRHAAA</sequence>
<protein>
    <submittedName>
        <fullName evidence="1">Uncharacterized protein</fullName>
    </submittedName>
</protein>
<name>A0ABX1JSY2_9MICC</name>
<feature type="non-terminal residue" evidence="1">
    <location>
        <position position="70"/>
    </location>
</feature>
<accession>A0ABX1JSY2</accession>
<reference evidence="1 2" key="1">
    <citation type="submission" date="2020-04" db="EMBL/GenBank/DDBJ databases">
        <authorList>
            <person name="Liu S."/>
        </authorList>
    </citation>
    <scope>NUCLEOTIDE SEQUENCE [LARGE SCALE GENOMIC DNA]</scope>
    <source>
        <strain evidence="1 2">CGMCC 1.15091</strain>
    </source>
</reference>